<feature type="transmembrane region" description="Helical" evidence="1">
    <location>
        <begin position="346"/>
        <end position="365"/>
    </location>
</feature>
<sequence length="569" mass="65841">MEDFKILKFVDKFKFIYEKLGVNYASMRTILKLKLLMDNRRMPTIYKDRENEDKKNTFKKSLLLYGLMGVFLAVFIFIPSPMVVKMSINIGAIMFLIMTTMIADFSSVLLDIRDKNILNTKPLDPKTINAAKTTHILIYITSIAGAIAGPTLIGGLIKYKFKFFIIFFFQIILISFFTMFFTAILYYFILKIFDGEKLKDIINYFQIVLSVVLALGYQIIPRVFDFTSVNVNFKIKWWSYLVPPVWFGAPYSLIMEHNTGKEYVLLSIMCVAIPIIIFGIYYKFIVPYFEENLQKLDSSIGKKGSVEETKGIRNKRYTSIFCRDKIENVFSRFSRNMISTERKLKLKLYPTLAFAVIFPFLMLIGSFSKYESVSQAFNEFSKGNYYFSLYLSVLMLVASIELLSQSEKYKGSWIYIVLPIDNPGKIQKGALKGFIFRYIFPVFLSVCIIFLIICGLRILPDIIVMFFSMLILIAAVQSLYKKELPFYKDFQRNGEGSITTVLVSGGLTGIFFGLHKLIRSLIKYSFSIYIYIGVLIIINMILWKRIFNISWEQAQLEDAQESLGNTKKL</sequence>
<feature type="transmembrane region" description="Helical" evidence="1">
    <location>
        <begin position="263"/>
        <end position="285"/>
    </location>
</feature>
<feature type="transmembrane region" description="Helical" evidence="1">
    <location>
        <begin position="136"/>
        <end position="157"/>
    </location>
</feature>
<feature type="transmembrane region" description="Helical" evidence="1">
    <location>
        <begin position="435"/>
        <end position="456"/>
    </location>
</feature>
<keyword evidence="1" id="KW-0472">Membrane</keyword>
<keyword evidence="1" id="KW-1133">Transmembrane helix</keyword>
<dbReference type="eggNOG" id="ENOG502Z7WB">
    <property type="taxonomic scope" value="Bacteria"/>
</dbReference>
<feature type="transmembrane region" description="Helical" evidence="1">
    <location>
        <begin position="501"/>
        <end position="518"/>
    </location>
</feature>
<feature type="transmembrane region" description="Helical" evidence="1">
    <location>
        <begin position="62"/>
        <end position="84"/>
    </location>
</feature>
<feature type="transmembrane region" description="Helical" evidence="1">
    <location>
        <begin position="201"/>
        <end position="220"/>
    </location>
</feature>
<evidence type="ECO:0000313" key="3">
    <source>
        <dbReference type="Proteomes" id="UP000182204"/>
    </source>
</evidence>
<feature type="transmembrane region" description="Helical" evidence="1">
    <location>
        <begin position="90"/>
        <end position="112"/>
    </location>
</feature>
<accession>A0A1L3NDH5</accession>
<dbReference type="RefSeq" id="WP_072585111.1">
    <property type="nucleotide sequence ID" value="NZ_CP013243.1"/>
</dbReference>
<evidence type="ECO:0000256" key="1">
    <source>
        <dbReference type="SAM" id="Phobius"/>
    </source>
</evidence>
<name>A0A1L3NDH5_CLOSG</name>
<reference evidence="2 3" key="1">
    <citation type="submission" date="2015-11" db="EMBL/GenBank/DDBJ databases">
        <authorList>
            <person name="Hill K.K."/>
            <person name="Shirey T.B."/>
            <person name="Raphael B."/>
            <person name="Daligault H.E."/>
            <person name="Davenport K.W."/>
            <person name="Bruce D.C."/>
            <person name="Foley B.T."/>
            <person name="Johnson S.L."/>
        </authorList>
    </citation>
    <scope>NUCLEOTIDE SEQUENCE [LARGE SCALE GENOMIC DNA]</scope>
    <source>
        <strain evidence="2 3">CDC_1632</strain>
    </source>
</reference>
<feature type="transmembrane region" description="Helical" evidence="1">
    <location>
        <begin position="524"/>
        <end position="543"/>
    </location>
</feature>
<dbReference type="EMBL" id="CP013243">
    <property type="protein sequence ID" value="APH14172.1"/>
    <property type="molecule type" value="Genomic_DNA"/>
</dbReference>
<feature type="transmembrane region" description="Helical" evidence="1">
    <location>
        <begin position="163"/>
        <end position="189"/>
    </location>
</feature>
<protein>
    <submittedName>
        <fullName evidence="2">Putative membrane protein</fullName>
    </submittedName>
</protein>
<evidence type="ECO:0000313" key="2">
    <source>
        <dbReference type="EMBL" id="APH14172.1"/>
    </source>
</evidence>
<dbReference type="Proteomes" id="UP000182204">
    <property type="component" value="Chromosome"/>
</dbReference>
<feature type="transmembrane region" description="Helical" evidence="1">
    <location>
        <begin position="385"/>
        <end position="403"/>
    </location>
</feature>
<organism evidence="2 3">
    <name type="scientific">Clostridium sporogenes</name>
    <dbReference type="NCBI Taxonomy" id="1509"/>
    <lineage>
        <taxon>Bacteria</taxon>
        <taxon>Bacillati</taxon>
        <taxon>Bacillota</taxon>
        <taxon>Clostridia</taxon>
        <taxon>Eubacteriales</taxon>
        <taxon>Clostridiaceae</taxon>
        <taxon>Clostridium</taxon>
    </lineage>
</organism>
<dbReference type="AlphaFoldDB" id="A0A1L3NDH5"/>
<gene>
    <name evidence="2" type="ORF">NPD5_1291</name>
</gene>
<dbReference type="STRING" id="413999.CBO0775"/>
<feature type="transmembrane region" description="Helical" evidence="1">
    <location>
        <begin position="462"/>
        <end position="480"/>
    </location>
</feature>
<proteinExistence type="predicted"/>
<keyword evidence="1" id="KW-0812">Transmembrane</keyword>